<keyword evidence="2" id="KW-0472">Membrane</keyword>
<name>A0ABU8WTJ8_9BURK</name>
<dbReference type="Gene3D" id="2.40.160.50">
    <property type="entry name" value="membrane protein fhac: a member of the omp85/tpsb transporter family"/>
    <property type="match status" value="1"/>
</dbReference>
<evidence type="ECO:0000256" key="3">
    <source>
        <dbReference type="SAM" id="SignalP"/>
    </source>
</evidence>
<keyword evidence="6" id="KW-1185">Reference proteome</keyword>
<evidence type="ECO:0000259" key="4">
    <source>
        <dbReference type="Pfam" id="PF01103"/>
    </source>
</evidence>
<gene>
    <name evidence="5" type="ORF">WKW82_29750</name>
</gene>
<feature type="chain" id="PRO_5046198559" evidence="3">
    <location>
        <begin position="20"/>
        <end position="387"/>
    </location>
</feature>
<reference evidence="5 6" key="1">
    <citation type="submission" date="2024-03" db="EMBL/GenBank/DDBJ databases">
        <title>Novel species of the genus Variovorax.</title>
        <authorList>
            <person name="Liu Q."/>
            <person name="Xin Y.-H."/>
        </authorList>
    </citation>
    <scope>NUCLEOTIDE SEQUENCE [LARGE SCALE GENOMIC DNA]</scope>
    <source>
        <strain evidence="5 6">KACC 18900</strain>
    </source>
</reference>
<comment type="subcellular location">
    <subcellularLocation>
        <location evidence="1">Membrane</location>
    </subcellularLocation>
</comment>
<evidence type="ECO:0000256" key="2">
    <source>
        <dbReference type="ARBA" id="ARBA00023136"/>
    </source>
</evidence>
<feature type="signal peptide" evidence="3">
    <location>
        <begin position="1"/>
        <end position="19"/>
    </location>
</feature>
<dbReference type="Pfam" id="PF01103">
    <property type="entry name" value="Omp85"/>
    <property type="match status" value="1"/>
</dbReference>
<evidence type="ECO:0000313" key="5">
    <source>
        <dbReference type="EMBL" id="MEJ8850857.1"/>
    </source>
</evidence>
<organism evidence="5 6">
    <name type="scientific">Variovorax rhizosphaerae</name>
    <dbReference type="NCBI Taxonomy" id="1836200"/>
    <lineage>
        <taxon>Bacteria</taxon>
        <taxon>Pseudomonadati</taxon>
        <taxon>Pseudomonadota</taxon>
        <taxon>Betaproteobacteria</taxon>
        <taxon>Burkholderiales</taxon>
        <taxon>Comamonadaceae</taxon>
        <taxon>Variovorax</taxon>
    </lineage>
</organism>
<dbReference type="RefSeq" id="WP_340346325.1">
    <property type="nucleotide sequence ID" value="NZ_JBBKZT010000017.1"/>
</dbReference>
<protein>
    <submittedName>
        <fullName evidence="5">BamA/TamA family outer membrane protein</fullName>
    </submittedName>
</protein>
<feature type="domain" description="Bacterial surface antigen (D15)" evidence="4">
    <location>
        <begin position="216"/>
        <end position="369"/>
    </location>
</feature>
<dbReference type="EMBL" id="JBBKZT010000017">
    <property type="protein sequence ID" value="MEJ8850857.1"/>
    <property type="molecule type" value="Genomic_DNA"/>
</dbReference>
<evidence type="ECO:0000256" key="1">
    <source>
        <dbReference type="ARBA" id="ARBA00004370"/>
    </source>
</evidence>
<evidence type="ECO:0000313" key="6">
    <source>
        <dbReference type="Proteomes" id="UP001385892"/>
    </source>
</evidence>
<dbReference type="Proteomes" id="UP001385892">
    <property type="component" value="Unassembled WGS sequence"/>
</dbReference>
<proteinExistence type="predicted"/>
<keyword evidence="3" id="KW-0732">Signal</keyword>
<comment type="caution">
    <text evidence="5">The sequence shown here is derived from an EMBL/GenBank/DDBJ whole genome shotgun (WGS) entry which is preliminary data.</text>
</comment>
<dbReference type="InterPro" id="IPR000184">
    <property type="entry name" value="Bac_surfAg_D15"/>
</dbReference>
<sequence length="387" mass="41992">MRLRWFVLPLVLLAAEAMAAEGEPVPEAASEPSKPSRVRGDDGWLDISGFLDESYGFVPLAIPITEPAVGYGAVAAMAFIDKQKDDGAGAGFGRPNVSVIAALGTDNGTKGAFAGDVRHWMDDRVRTVVGVVRASVNLDFYGVGRDAGLQENPQSYNLKTSALVAQGRYRIGNTPAWVGIGYAVASTNVDFNTQDPSRLPPAFQRESRVAGLLPILNYDSRDNMFTPTKGDYLELSAGLFSKALGSSSNFQRVNLTAMHYQPFSRKLTLGVLGSAVLSFGDVPFYLRPFISLRGVPAMRYQGDHTAQAEAELRWQFWERFSLVGFAGAGATRNGDSRNRATQNVTTGGFGFRYEIARKYGMHMGLDVAYGPAGPVYYVQFGSAWNRP</sequence>
<accession>A0ABU8WTJ8</accession>